<dbReference type="PANTHER" id="PTHR46010:SF1">
    <property type="entry name" value="PROTEIN IWS1 HOMOLOG"/>
    <property type="match status" value="1"/>
</dbReference>
<evidence type="ECO:0000313" key="6">
    <source>
        <dbReference type="EMBL" id="PSS36904.1"/>
    </source>
</evidence>
<name>A0A2R6S3N9_9APHY</name>
<feature type="region of interest" description="Disordered" evidence="4">
    <location>
        <begin position="79"/>
        <end position="200"/>
    </location>
</feature>
<keyword evidence="3" id="KW-0539">Nucleus</keyword>
<dbReference type="InterPro" id="IPR035441">
    <property type="entry name" value="TFIIS/LEDGF_dom_sf"/>
</dbReference>
<dbReference type="InterPro" id="IPR017923">
    <property type="entry name" value="TFIIS_N"/>
</dbReference>
<evidence type="ECO:0000256" key="3">
    <source>
        <dbReference type="PROSITE-ProRule" id="PRU00649"/>
    </source>
</evidence>
<evidence type="ECO:0000259" key="5">
    <source>
        <dbReference type="PROSITE" id="PS51319"/>
    </source>
</evidence>
<dbReference type="InterPro" id="IPR051037">
    <property type="entry name" value="RNAPII_TF_IWS1"/>
</dbReference>
<dbReference type="PANTHER" id="PTHR46010">
    <property type="entry name" value="PROTEIN IWS1 HOMOLOG"/>
    <property type="match status" value="1"/>
</dbReference>
<proteinExistence type="inferred from homology"/>
<evidence type="ECO:0000256" key="2">
    <source>
        <dbReference type="ARBA" id="ARBA00037992"/>
    </source>
</evidence>
<dbReference type="STRING" id="98765.A0A2R6S3N9"/>
<reference evidence="6 7" key="1">
    <citation type="submission" date="2018-02" db="EMBL/GenBank/DDBJ databases">
        <title>Genome sequence of the basidiomycete white-rot fungus Phlebia centrifuga.</title>
        <authorList>
            <person name="Granchi Z."/>
            <person name="Peng M."/>
            <person name="de Vries R.P."/>
            <person name="Hilden K."/>
            <person name="Makela M.R."/>
            <person name="Grigoriev I."/>
            <person name="Riley R."/>
        </authorList>
    </citation>
    <scope>NUCLEOTIDE SEQUENCE [LARGE SCALE GENOMIC DNA]</scope>
    <source>
        <strain evidence="6 7">FBCC195</strain>
    </source>
</reference>
<dbReference type="Proteomes" id="UP000186601">
    <property type="component" value="Unassembled WGS sequence"/>
</dbReference>
<feature type="compositionally biased region" description="Acidic residues" evidence="4">
    <location>
        <begin position="106"/>
        <end position="118"/>
    </location>
</feature>
<comment type="similarity">
    <text evidence="2">Belongs to the IWS1 family.</text>
</comment>
<comment type="subcellular location">
    <subcellularLocation>
        <location evidence="3">Nucleus</location>
    </subcellularLocation>
</comment>
<dbReference type="OrthoDB" id="21124at2759"/>
<evidence type="ECO:0000256" key="4">
    <source>
        <dbReference type="SAM" id="MobiDB-lite"/>
    </source>
</evidence>
<accession>A0A2R6S3N9</accession>
<sequence length="437" mass="49018">MTVDVSGSNTLILIRLPVNALRIHSLHDHHWLGDNDPRYCHPTAKYSRIPALARAADPNPPSRTSQGLYKMSKVATTGHASTNLCGRNGTVPSAGRPHKHRSPAGEEAESSGESGDDYVQEKRAQKPRRKTRRKEDGAVGGRATQKKRKRPQVVEQDLSQLPPEEASKIRLDMQIEAILKPKKGSRPKKRKKDADEDVLDRAADEEVSRLREAMLSAAADDEQANREKLPAISKLKLLPQVMDVLRRTALAQSIIDNNLLEGVRRWLEPLPDRSLPALDIQKEFFPILKKMEFIDTNVLKESKLGRVVVFYTKCKRVAPDISRLANDLVSTWSRPIIKRSASYRDRAIETITFQNADGGRGGERLNAILARAREGERNRVRKNAVAIPSRELGSYTVAPQANSGILKQNVSVDVDIERRKKNAERLRLLTRKISVRP</sequence>
<dbReference type="PROSITE" id="PS51319">
    <property type="entry name" value="TFIIS_N"/>
    <property type="match status" value="1"/>
</dbReference>
<dbReference type="GO" id="GO:0005634">
    <property type="term" value="C:nucleus"/>
    <property type="evidence" value="ECO:0007669"/>
    <property type="project" value="UniProtKB-SubCell"/>
</dbReference>
<dbReference type="EMBL" id="MLYV02000094">
    <property type="protein sequence ID" value="PSS36904.1"/>
    <property type="molecule type" value="Genomic_DNA"/>
</dbReference>
<dbReference type="AlphaFoldDB" id="A0A2R6S3N9"/>
<keyword evidence="7" id="KW-1185">Reference proteome</keyword>
<protein>
    <recommendedName>
        <fullName evidence="5">TFIIS N-terminal domain-containing protein</fullName>
    </recommendedName>
</protein>
<evidence type="ECO:0000313" key="7">
    <source>
        <dbReference type="Proteomes" id="UP000186601"/>
    </source>
</evidence>
<dbReference type="GO" id="GO:0016973">
    <property type="term" value="P:poly(A)+ mRNA export from nucleus"/>
    <property type="evidence" value="ECO:0007669"/>
    <property type="project" value="TreeGrafter"/>
</dbReference>
<feature type="domain" description="TFIIS N-terminal" evidence="5">
    <location>
        <begin position="261"/>
        <end position="339"/>
    </location>
</feature>
<comment type="caution">
    <text evidence="6">The sequence shown here is derived from an EMBL/GenBank/DDBJ whole genome shotgun (WGS) entry which is preliminary data.</text>
</comment>
<dbReference type="Gene3D" id="1.20.930.10">
    <property type="entry name" value="Conserved domain common to transcription factors TFIIS, elongin A, CRSP70"/>
    <property type="match status" value="1"/>
</dbReference>
<organism evidence="6 7">
    <name type="scientific">Hermanssonia centrifuga</name>
    <dbReference type="NCBI Taxonomy" id="98765"/>
    <lineage>
        <taxon>Eukaryota</taxon>
        <taxon>Fungi</taxon>
        <taxon>Dikarya</taxon>
        <taxon>Basidiomycota</taxon>
        <taxon>Agaricomycotina</taxon>
        <taxon>Agaricomycetes</taxon>
        <taxon>Polyporales</taxon>
        <taxon>Meruliaceae</taxon>
        <taxon>Hermanssonia</taxon>
    </lineage>
</organism>
<gene>
    <name evidence="6" type="ORF">PHLCEN_2v1263</name>
</gene>
<feature type="compositionally biased region" description="Basic residues" evidence="4">
    <location>
        <begin position="180"/>
        <end position="191"/>
    </location>
</feature>
<dbReference type="Pfam" id="PF08711">
    <property type="entry name" value="Med26"/>
    <property type="match status" value="1"/>
</dbReference>
<comment type="function">
    <text evidence="1">Transcription factor involved in RNA polymerase II transcription regulation. May function in both SPT15/TBP post-recruitment and recruitment steps of transcription.</text>
</comment>
<evidence type="ECO:0000256" key="1">
    <source>
        <dbReference type="ARBA" id="ARBA00037349"/>
    </source>
</evidence>